<feature type="transmembrane region" description="Helical" evidence="1">
    <location>
        <begin position="37"/>
        <end position="58"/>
    </location>
</feature>
<keyword evidence="1" id="KW-0812">Transmembrane</keyword>
<keyword evidence="1" id="KW-0472">Membrane</keyword>
<evidence type="ECO:0000313" key="2">
    <source>
        <dbReference type="EMBL" id="ESK90555.1"/>
    </source>
</evidence>
<keyword evidence="1" id="KW-1133">Transmembrane helix</keyword>
<accession>V2XDG5</accession>
<dbReference type="Proteomes" id="UP000017559">
    <property type="component" value="Unassembled WGS sequence"/>
</dbReference>
<dbReference type="KEGG" id="mrr:Moror_4291"/>
<gene>
    <name evidence="2" type="ORF">Moror_4291</name>
</gene>
<organism evidence="2 3">
    <name type="scientific">Moniliophthora roreri (strain MCA 2997)</name>
    <name type="common">Cocoa frosty pod rot fungus</name>
    <name type="synonym">Crinipellis roreri</name>
    <dbReference type="NCBI Taxonomy" id="1381753"/>
    <lineage>
        <taxon>Eukaryota</taxon>
        <taxon>Fungi</taxon>
        <taxon>Dikarya</taxon>
        <taxon>Basidiomycota</taxon>
        <taxon>Agaricomycotina</taxon>
        <taxon>Agaricomycetes</taxon>
        <taxon>Agaricomycetidae</taxon>
        <taxon>Agaricales</taxon>
        <taxon>Marasmiineae</taxon>
        <taxon>Marasmiaceae</taxon>
        <taxon>Moniliophthora</taxon>
    </lineage>
</organism>
<comment type="caution">
    <text evidence="2">The sequence shown here is derived from an EMBL/GenBank/DDBJ whole genome shotgun (WGS) entry which is preliminary data.</text>
</comment>
<reference evidence="2 3" key="1">
    <citation type="journal article" date="2014" name="BMC Genomics">
        <title>Genome and secretome analysis of the hemibiotrophic fungal pathogen, Moniliophthora roreri, which causes frosty pod rot disease of cacao: mechanisms of the biotrophic and necrotrophic phases.</title>
        <authorList>
            <person name="Meinhardt L.W."/>
            <person name="Costa G.G.L."/>
            <person name="Thomazella D.P.T."/>
            <person name="Teixeira P.J.P.L."/>
            <person name="Carazzolle M.F."/>
            <person name="Schuster S.C."/>
            <person name="Carlson J.E."/>
            <person name="Guiltinan M.J."/>
            <person name="Mieczkowski P."/>
            <person name="Farmer A."/>
            <person name="Ramaraj T."/>
            <person name="Crozier J."/>
            <person name="Davis R.E."/>
            <person name="Shao J."/>
            <person name="Melnick R.L."/>
            <person name="Pereira G.A.G."/>
            <person name="Bailey B.A."/>
        </authorList>
    </citation>
    <scope>NUCLEOTIDE SEQUENCE [LARGE SCALE GENOMIC DNA]</scope>
    <source>
        <strain evidence="2 3">MCA 2997</strain>
    </source>
</reference>
<keyword evidence="3" id="KW-1185">Reference proteome</keyword>
<proteinExistence type="predicted"/>
<name>V2XDG5_MONRO</name>
<dbReference type="HOGENOM" id="CLU_990749_0_0_1"/>
<sequence length="281" mass="31409">MAVKPTSHENSPNNPQLSLPQEVLSNVAECLVSNDQALVTGLLLCAIASVAFIAWRILRFQFPCIIISELGSEEERLNDAWNAGLVGRSFRGEEEDCVRERLLSIRKRASEIRGLSLEFELRCSHGHTFLWMRQYLLFHAGLAIRITKWHREADCLRLRIRSIIERDAQSRCDNELSYQTSLRFPQRQSSPRTAYLELSAADDAHTQVVSSPHLTPGDLRRRSAPCESCCDDLGVGGTPSGSSHHHQKAASASAGTGLGIFSWATRFRHSRRCLSESPSQV</sequence>
<protein>
    <submittedName>
        <fullName evidence="2">Uncharacterized protein</fullName>
    </submittedName>
</protein>
<evidence type="ECO:0000313" key="3">
    <source>
        <dbReference type="Proteomes" id="UP000017559"/>
    </source>
</evidence>
<evidence type="ECO:0000256" key="1">
    <source>
        <dbReference type="SAM" id="Phobius"/>
    </source>
</evidence>
<dbReference type="EMBL" id="AWSO01000435">
    <property type="protein sequence ID" value="ESK90555.1"/>
    <property type="molecule type" value="Genomic_DNA"/>
</dbReference>
<dbReference type="AlphaFoldDB" id="V2XDG5"/>